<feature type="domain" description="Amidohydrolase-related" evidence="9">
    <location>
        <begin position="55"/>
        <end position="387"/>
    </location>
</feature>
<comment type="cofactor">
    <cofactor evidence="8">
        <name>a divalent metal cation</name>
        <dbReference type="ChEBI" id="CHEBI:60240"/>
    </cofactor>
    <text evidence="8">Binds 1 divalent metal cation per subunit.</text>
</comment>
<dbReference type="PIRSF" id="PIRSF038994">
    <property type="entry name" value="NagA"/>
    <property type="match status" value="1"/>
</dbReference>
<dbReference type="SUPFAM" id="SSF51556">
    <property type="entry name" value="Metallo-dependent hydrolases"/>
    <property type="match status" value="1"/>
</dbReference>
<keyword evidence="11" id="KW-1185">Reference proteome</keyword>
<name>A0A3A1Y9Y7_9GAMM</name>
<dbReference type="SUPFAM" id="SSF51338">
    <property type="entry name" value="Composite domain of metallo-dependent hydrolases"/>
    <property type="match status" value="1"/>
</dbReference>
<dbReference type="InterPro" id="IPR003764">
    <property type="entry name" value="GlcNAc_6-P_deAcase"/>
</dbReference>
<sequence length="390" mass="42858">MTKLAFINGKVYTPEFRDNVVVLVADGKIEDLVSPEKFTSLASEYEVVDLQGNNLAPGFIDLQVNGCGGANFNETLENLSIATLATMRDCNYKFGCTSFLPTLITSPIEFREKALKVIQEFQEKYPEQKNVIPGIHIEGPHISKIKKGTHNVDFIYPMQDKDLQLYLEYAPYIKMLTLAPEENDLNKVKKLINQGVLISIGHTNASYEQTKEYIDAGVNCATHLYNAMSSITNGRTPGVVGAIYNSEAVSPGIIVDGVHVDWALVNLSLKVKQDSIFVVTDALMPAGTDITEFDFASKPIKVINEGCYDQNGVLSGSAITMDSQLRRLKNHSDLSFAQILRLATYNPAKQIGLEDKIGSIKVGLDANLVVLDNEFNVQSTYVNGVVVHSA</sequence>
<dbReference type="Pfam" id="PF01979">
    <property type="entry name" value="Amidohydro_1"/>
    <property type="match status" value="1"/>
</dbReference>
<dbReference type="InterPro" id="IPR011059">
    <property type="entry name" value="Metal-dep_hydrolase_composite"/>
</dbReference>
<evidence type="ECO:0000256" key="2">
    <source>
        <dbReference type="ARBA" id="ARBA00022723"/>
    </source>
</evidence>
<feature type="binding site" evidence="7">
    <location>
        <begin position="226"/>
        <end position="227"/>
    </location>
    <ligand>
        <name>substrate</name>
    </ligand>
</feature>
<keyword evidence="4 5" id="KW-0119">Carbohydrate metabolism</keyword>
<dbReference type="EMBL" id="NRJH01000023">
    <property type="protein sequence ID" value="RIY32954.1"/>
    <property type="molecule type" value="Genomic_DNA"/>
</dbReference>
<dbReference type="CDD" id="cd00854">
    <property type="entry name" value="NagA"/>
    <property type="match status" value="1"/>
</dbReference>
<feature type="binding site" evidence="7">
    <location>
        <position position="259"/>
    </location>
    <ligand>
        <name>substrate</name>
    </ligand>
</feature>
<dbReference type="Proteomes" id="UP000266258">
    <property type="component" value="Unassembled WGS sequence"/>
</dbReference>
<feature type="binding site" evidence="8">
    <location>
        <position position="138"/>
    </location>
    <ligand>
        <name>Zn(2+)</name>
        <dbReference type="ChEBI" id="CHEBI:29105"/>
    </ligand>
</feature>
<evidence type="ECO:0000256" key="1">
    <source>
        <dbReference type="ARBA" id="ARBA00010716"/>
    </source>
</evidence>
<evidence type="ECO:0000256" key="5">
    <source>
        <dbReference type="PIRNR" id="PIRNR038994"/>
    </source>
</evidence>
<feature type="binding site" evidence="7">
    <location>
        <position position="149"/>
    </location>
    <ligand>
        <name>substrate</name>
    </ligand>
</feature>
<feature type="binding site" evidence="7">
    <location>
        <position position="235"/>
    </location>
    <ligand>
        <name>substrate</name>
    </ligand>
</feature>
<evidence type="ECO:0000313" key="11">
    <source>
        <dbReference type="Proteomes" id="UP000266258"/>
    </source>
</evidence>
<evidence type="ECO:0000256" key="3">
    <source>
        <dbReference type="ARBA" id="ARBA00022801"/>
    </source>
</evidence>
<dbReference type="NCBIfam" id="TIGR00221">
    <property type="entry name" value="nagA"/>
    <property type="match status" value="1"/>
</dbReference>
<feature type="binding site" evidence="8">
    <location>
        <position position="223"/>
    </location>
    <ligand>
        <name>Zn(2+)</name>
        <dbReference type="ChEBI" id="CHEBI:29105"/>
    </ligand>
</feature>
<dbReference type="RefSeq" id="WP_119496779.1">
    <property type="nucleotide sequence ID" value="NZ_NRJH01000023.1"/>
</dbReference>
<dbReference type="GO" id="GO:0008448">
    <property type="term" value="F:N-acetylglucosamine-6-phosphate deacetylase activity"/>
    <property type="evidence" value="ECO:0007669"/>
    <property type="project" value="InterPro"/>
</dbReference>
<evidence type="ECO:0000259" key="9">
    <source>
        <dbReference type="Pfam" id="PF01979"/>
    </source>
</evidence>
<protein>
    <submittedName>
        <fullName evidence="10">N-acetylglucosamine-6-phosphate deacetylase</fullName>
    </submittedName>
</protein>
<evidence type="ECO:0000256" key="4">
    <source>
        <dbReference type="ARBA" id="ARBA00023277"/>
    </source>
</evidence>
<comment type="caution">
    <text evidence="10">The sequence shown here is derived from an EMBL/GenBank/DDBJ whole genome shotgun (WGS) entry which is preliminary data.</text>
</comment>
<reference evidence="10 11" key="1">
    <citation type="submission" date="2017-08" db="EMBL/GenBank/DDBJ databases">
        <title>Reclassification of Bisgaard taxon 37 and 44.</title>
        <authorList>
            <person name="Christensen H."/>
        </authorList>
    </citation>
    <scope>NUCLEOTIDE SEQUENCE [LARGE SCALE GENOMIC DNA]</scope>
    <source>
        <strain evidence="10 11">B96_4</strain>
    </source>
</reference>
<dbReference type="Gene3D" id="3.20.20.140">
    <property type="entry name" value="Metal-dependent hydrolases"/>
    <property type="match status" value="1"/>
</dbReference>
<dbReference type="PANTHER" id="PTHR11113:SF14">
    <property type="entry name" value="N-ACETYLGLUCOSAMINE-6-PHOSPHATE DEACETYLASE"/>
    <property type="match status" value="1"/>
</dbReference>
<keyword evidence="3 5" id="KW-0378">Hydrolase</keyword>
<dbReference type="InterPro" id="IPR006680">
    <property type="entry name" value="Amidohydro-rel"/>
</dbReference>
<feature type="active site" description="Proton donor/acceptor" evidence="6">
    <location>
        <position position="281"/>
    </location>
</feature>
<dbReference type="AlphaFoldDB" id="A0A3A1Y9Y7"/>
<evidence type="ECO:0000313" key="10">
    <source>
        <dbReference type="EMBL" id="RIY32954.1"/>
    </source>
</evidence>
<evidence type="ECO:0000256" key="7">
    <source>
        <dbReference type="PIRSR" id="PIRSR038994-2"/>
    </source>
</evidence>
<proteinExistence type="inferred from homology"/>
<evidence type="ECO:0000256" key="8">
    <source>
        <dbReference type="PIRSR" id="PIRSR038994-3"/>
    </source>
</evidence>
<dbReference type="InterPro" id="IPR032466">
    <property type="entry name" value="Metal_Hydrolase"/>
</dbReference>
<dbReference type="OrthoDB" id="9776488at2"/>
<keyword evidence="2 8" id="KW-0479">Metal-binding</keyword>
<accession>A0A3A1Y9Y7</accession>
<feature type="binding site" evidence="7">
    <location>
        <begin position="314"/>
        <end position="316"/>
    </location>
    <ligand>
        <name>substrate</name>
    </ligand>
</feature>
<evidence type="ECO:0000256" key="6">
    <source>
        <dbReference type="PIRSR" id="PIRSR038994-1"/>
    </source>
</evidence>
<dbReference type="Gene3D" id="2.30.40.10">
    <property type="entry name" value="Urease, subunit C, domain 1"/>
    <property type="match status" value="1"/>
</dbReference>
<feature type="binding site" evidence="8">
    <location>
        <position position="202"/>
    </location>
    <ligand>
        <name>Zn(2+)</name>
        <dbReference type="ChEBI" id="CHEBI:29105"/>
    </ligand>
</feature>
<dbReference type="GO" id="GO:0046872">
    <property type="term" value="F:metal ion binding"/>
    <property type="evidence" value="ECO:0007669"/>
    <property type="project" value="UniProtKB-KW"/>
</dbReference>
<gene>
    <name evidence="10" type="primary">nagA</name>
    <name evidence="10" type="ORF">CJP74_02920</name>
</gene>
<comment type="similarity">
    <text evidence="1 5">Belongs to the metallo-dependent hydrolases superfamily. NagA family.</text>
</comment>
<dbReference type="GO" id="GO:0006046">
    <property type="term" value="P:N-acetylglucosamine catabolic process"/>
    <property type="evidence" value="ECO:0007669"/>
    <property type="project" value="TreeGrafter"/>
</dbReference>
<organism evidence="10 11">
    <name type="scientific">Psittacicella melopsittaci</name>
    <dbReference type="NCBI Taxonomy" id="2028576"/>
    <lineage>
        <taxon>Bacteria</taxon>
        <taxon>Pseudomonadati</taxon>
        <taxon>Pseudomonadota</taxon>
        <taxon>Gammaproteobacteria</taxon>
        <taxon>Pasteurellales</taxon>
        <taxon>Psittacicellaceae</taxon>
        <taxon>Psittacicella</taxon>
    </lineage>
</organism>
<dbReference type="PANTHER" id="PTHR11113">
    <property type="entry name" value="N-ACETYLGLUCOSAMINE-6-PHOSPHATE DEACETYLASE"/>
    <property type="match status" value="1"/>
</dbReference>